<evidence type="ECO:0000256" key="1">
    <source>
        <dbReference type="SAM" id="MobiDB-lite"/>
    </source>
</evidence>
<dbReference type="Gramene" id="CDP16814">
    <property type="protein sequence ID" value="CDP16814"/>
    <property type="gene ID" value="GSCOC_T00019337001"/>
</dbReference>
<protein>
    <submittedName>
        <fullName evidence="2">Uncharacterized protein</fullName>
    </submittedName>
</protein>
<feature type="compositionally biased region" description="Polar residues" evidence="1">
    <location>
        <begin position="1"/>
        <end position="17"/>
    </location>
</feature>
<proteinExistence type="predicted"/>
<name>A0A068V8K0_COFCA</name>
<dbReference type="InParanoid" id="A0A068V8K0"/>
<dbReference type="AlphaFoldDB" id="A0A068V8K0"/>
<organism evidence="2 3">
    <name type="scientific">Coffea canephora</name>
    <name type="common">Robusta coffee</name>
    <dbReference type="NCBI Taxonomy" id="49390"/>
    <lineage>
        <taxon>Eukaryota</taxon>
        <taxon>Viridiplantae</taxon>
        <taxon>Streptophyta</taxon>
        <taxon>Embryophyta</taxon>
        <taxon>Tracheophyta</taxon>
        <taxon>Spermatophyta</taxon>
        <taxon>Magnoliopsida</taxon>
        <taxon>eudicotyledons</taxon>
        <taxon>Gunneridae</taxon>
        <taxon>Pentapetalae</taxon>
        <taxon>asterids</taxon>
        <taxon>lamiids</taxon>
        <taxon>Gentianales</taxon>
        <taxon>Rubiaceae</taxon>
        <taxon>Ixoroideae</taxon>
        <taxon>Gardenieae complex</taxon>
        <taxon>Bertiereae - Coffeeae clade</taxon>
        <taxon>Coffeeae</taxon>
        <taxon>Coffea</taxon>
    </lineage>
</organism>
<dbReference type="EMBL" id="HG739221">
    <property type="protein sequence ID" value="CDP16814.1"/>
    <property type="molecule type" value="Genomic_DNA"/>
</dbReference>
<reference evidence="3" key="1">
    <citation type="journal article" date="2014" name="Science">
        <title>The coffee genome provides insight into the convergent evolution of caffeine biosynthesis.</title>
        <authorList>
            <person name="Denoeud F."/>
            <person name="Carretero-Paulet L."/>
            <person name="Dereeper A."/>
            <person name="Droc G."/>
            <person name="Guyot R."/>
            <person name="Pietrella M."/>
            <person name="Zheng C."/>
            <person name="Alberti A."/>
            <person name="Anthony F."/>
            <person name="Aprea G."/>
            <person name="Aury J.M."/>
            <person name="Bento P."/>
            <person name="Bernard M."/>
            <person name="Bocs S."/>
            <person name="Campa C."/>
            <person name="Cenci A."/>
            <person name="Combes M.C."/>
            <person name="Crouzillat D."/>
            <person name="Da Silva C."/>
            <person name="Daddiego L."/>
            <person name="De Bellis F."/>
            <person name="Dussert S."/>
            <person name="Garsmeur O."/>
            <person name="Gayraud T."/>
            <person name="Guignon V."/>
            <person name="Jahn K."/>
            <person name="Jamilloux V."/>
            <person name="Joet T."/>
            <person name="Labadie K."/>
            <person name="Lan T."/>
            <person name="Leclercq J."/>
            <person name="Lepelley M."/>
            <person name="Leroy T."/>
            <person name="Li L.T."/>
            <person name="Librado P."/>
            <person name="Lopez L."/>
            <person name="Munoz A."/>
            <person name="Noel B."/>
            <person name="Pallavicini A."/>
            <person name="Perrotta G."/>
            <person name="Poncet V."/>
            <person name="Pot D."/>
            <person name="Priyono X."/>
            <person name="Rigoreau M."/>
            <person name="Rouard M."/>
            <person name="Rozas J."/>
            <person name="Tranchant-Dubreuil C."/>
            <person name="VanBuren R."/>
            <person name="Zhang Q."/>
            <person name="Andrade A.C."/>
            <person name="Argout X."/>
            <person name="Bertrand B."/>
            <person name="de Kochko A."/>
            <person name="Graziosi G."/>
            <person name="Henry R.J."/>
            <person name="Jayarama X."/>
            <person name="Ming R."/>
            <person name="Nagai C."/>
            <person name="Rounsley S."/>
            <person name="Sankoff D."/>
            <person name="Giuliano G."/>
            <person name="Albert V.A."/>
            <person name="Wincker P."/>
            <person name="Lashermes P."/>
        </authorList>
    </citation>
    <scope>NUCLEOTIDE SEQUENCE [LARGE SCALE GENOMIC DNA]</scope>
    <source>
        <strain evidence="3">cv. DH200-94</strain>
    </source>
</reference>
<evidence type="ECO:0000313" key="3">
    <source>
        <dbReference type="Proteomes" id="UP000295252"/>
    </source>
</evidence>
<dbReference type="Proteomes" id="UP000295252">
    <property type="component" value="Chromosome V"/>
</dbReference>
<keyword evidence="3" id="KW-1185">Reference proteome</keyword>
<gene>
    <name evidence="2" type="ORF">GSCOC_T00019337001</name>
</gene>
<feature type="region of interest" description="Disordered" evidence="1">
    <location>
        <begin position="1"/>
        <end position="35"/>
    </location>
</feature>
<sequence>MASSSPAILPITNPQPSTAATTTTTDSIQSSGPLRLPCFYKSYQRYRPQRPRQPPPLV</sequence>
<accession>A0A068V8K0</accession>
<evidence type="ECO:0000313" key="2">
    <source>
        <dbReference type="EMBL" id="CDP16814.1"/>
    </source>
</evidence>